<accession>E6TLA5</accession>
<dbReference type="InterPro" id="IPR025855">
    <property type="entry name" value="Replic_Relax"/>
</dbReference>
<feature type="compositionally biased region" description="Polar residues" evidence="1">
    <location>
        <begin position="34"/>
        <end position="53"/>
    </location>
</feature>
<reference evidence="2 3" key="1">
    <citation type="journal article" date="2011" name="Stand. Genomic Sci.">
        <title>Complete genome sequence of Mycobacterium sp. strain (Spyr1) and reclassification to Mycobacterium gilvum Spyr1.</title>
        <authorList>
            <person name="Kallimanis A."/>
            <person name="Karabika E."/>
            <person name="Mavromatis K."/>
            <person name="Lapidus A."/>
            <person name="Labutti K.M."/>
            <person name="Liolios K."/>
            <person name="Ivanova N."/>
            <person name="Goodwin L."/>
            <person name="Woyke T."/>
            <person name="Velentzas A.D."/>
            <person name="Perisynakis A."/>
            <person name="Ouzounis C.C."/>
            <person name="Kyrpides N.C."/>
            <person name="Koukkou A.I."/>
            <person name="Drainas C."/>
        </authorList>
    </citation>
    <scope>NUCLEOTIDE SEQUENCE [LARGE SCALE GENOMIC DNA]</scope>
    <source>
        <strain evidence="3">DSM 45189 / LMG 24558 / Spyr1</strain>
    </source>
</reference>
<dbReference type="AlphaFoldDB" id="E6TLA5"/>
<sequence>MNDASKPTNMSVDGYPLAYPFASNPDVTPPLVDSRNQLTGLGNSGAPQGTTTPAKRPSCRRISATGIDVIADQLTDRDRAILRSVYDHRFLTVHQIRTLHFADLAPTSARRTVKRVLARLRGLQVLGALTQRIGGVHGGSYGLIHYVDSAGDRILRNRSGRQSRRIYEPSARFVAHRLAVADAHVALIDANRESHIGLIDSAVEPATWRTFTGSGAARRTLKPDLFAETATADDLVRAWFIEIDLGTEHIPTLLTKCREYETYRQTGIEQERHGSFPIVIWSIAHRNPAKAERRRQSLTDAIAADRTLPSALFRIVAPEELLPLIQNGGQQ</sequence>
<dbReference type="HOGENOM" id="CLU_067990_0_0_11"/>
<dbReference type="EMBL" id="CP002385">
    <property type="protein sequence ID" value="ADU00390.1"/>
    <property type="molecule type" value="Genomic_DNA"/>
</dbReference>
<evidence type="ECO:0000313" key="3">
    <source>
        <dbReference type="Proteomes" id="UP000008916"/>
    </source>
</evidence>
<feature type="region of interest" description="Disordered" evidence="1">
    <location>
        <begin position="26"/>
        <end position="58"/>
    </location>
</feature>
<dbReference type="RefSeq" id="WP_013472298.1">
    <property type="nucleotide sequence ID" value="NC_014814.1"/>
</dbReference>
<dbReference type="Pfam" id="PF13814">
    <property type="entry name" value="Replic_Relax"/>
    <property type="match status" value="1"/>
</dbReference>
<evidence type="ECO:0000313" key="2">
    <source>
        <dbReference type="EMBL" id="ADU00390.1"/>
    </source>
</evidence>
<dbReference type="Proteomes" id="UP000008916">
    <property type="component" value="Chromosome"/>
</dbReference>
<protein>
    <recommendedName>
        <fullName evidence="4">Replication-relaxation</fullName>
    </recommendedName>
</protein>
<evidence type="ECO:0008006" key="4">
    <source>
        <dbReference type="Google" id="ProtNLM"/>
    </source>
</evidence>
<gene>
    <name evidence="2" type="ordered locus">Mspyr1_37900</name>
</gene>
<organism evidence="2 3">
    <name type="scientific">Mycolicibacterium gilvum (strain DSM 45189 / LMG 24558 / Spyr1)</name>
    <name type="common">Mycobacterium gilvum</name>
    <dbReference type="NCBI Taxonomy" id="278137"/>
    <lineage>
        <taxon>Bacteria</taxon>
        <taxon>Bacillati</taxon>
        <taxon>Actinomycetota</taxon>
        <taxon>Actinomycetes</taxon>
        <taxon>Mycobacteriales</taxon>
        <taxon>Mycobacteriaceae</taxon>
        <taxon>Mycolicibacterium</taxon>
    </lineage>
</organism>
<name>E6TLA5_MYCSR</name>
<dbReference type="KEGG" id="msp:Mspyr1_37900"/>
<keyword evidence="3" id="KW-1185">Reference proteome</keyword>
<proteinExistence type="predicted"/>
<evidence type="ECO:0000256" key="1">
    <source>
        <dbReference type="SAM" id="MobiDB-lite"/>
    </source>
</evidence>